<dbReference type="Gene3D" id="1.10.10.60">
    <property type="entry name" value="Homeodomain-like"/>
    <property type="match status" value="1"/>
</dbReference>
<evidence type="ECO:0000313" key="1">
    <source>
        <dbReference type="EMBL" id="HIW11067.1"/>
    </source>
</evidence>
<accession>A0A9D1QF58</accession>
<name>A0A9D1QF58_9BACT</name>
<organism evidence="1 2">
    <name type="scientific">Candidatus Rikenella faecigallinarum</name>
    <dbReference type="NCBI Taxonomy" id="2838745"/>
    <lineage>
        <taxon>Bacteria</taxon>
        <taxon>Pseudomonadati</taxon>
        <taxon>Bacteroidota</taxon>
        <taxon>Bacteroidia</taxon>
        <taxon>Bacteroidales</taxon>
        <taxon>Rikenellaceae</taxon>
        <taxon>Rikenella</taxon>
    </lineage>
</organism>
<comment type="caution">
    <text evidence="1">The sequence shown here is derived from an EMBL/GenBank/DDBJ whole genome shotgun (WGS) entry which is preliminary data.</text>
</comment>
<dbReference type="AlphaFoldDB" id="A0A9D1QF58"/>
<sequence>MPHSTLTQTLHCEPSSGVVCAQSITVELDEHLRILSLQLQGAPKPCEDILRGLLESRSVQMAYEIGIGRRCGSREGSCADEIARALKNHFPQIRPTYAERRALFRQQYPQNGAKWDDAQLEELGRLHSEGYTLEEISHAMGRTQGAIATRLVRMGLLTPDEVWSAGLSLHGHPTASEEVGASLSIPSLAE</sequence>
<protein>
    <submittedName>
        <fullName evidence="1">TSCPD domain-containing protein</fullName>
    </submittedName>
</protein>
<evidence type="ECO:0000313" key="2">
    <source>
        <dbReference type="Proteomes" id="UP000823926"/>
    </source>
</evidence>
<dbReference type="EMBL" id="DXHL01000029">
    <property type="protein sequence ID" value="HIW11067.1"/>
    <property type="molecule type" value="Genomic_DNA"/>
</dbReference>
<gene>
    <name evidence="1" type="ORF">H9888_06155</name>
</gene>
<dbReference type="Proteomes" id="UP000823926">
    <property type="component" value="Unassembled WGS sequence"/>
</dbReference>
<reference evidence="1" key="2">
    <citation type="submission" date="2021-04" db="EMBL/GenBank/DDBJ databases">
        <authorList>
            <person name="Gilroy R."/>
        </authorList>
    </citation>
    <scope>NUCLEOTIDE SEQUENCE</scope>
    <source>
        <strain evidence="1">ChiBcec15-1070</strain>
    </source>
</reference>
<proteinExistence type="predicted"/>
<reference evidence="1" key="1">
    <citation type="journal article" date="2021" name="PeerJ">
        <title>Extensive microbial diversity within the chicken gut microbiome revealed by metagenomics and culture.</title>
        <authorList>
            <person name="Gilroy R."/>
            <person name="Ravi A."/>
            <person name="Getino M."/>
            <person name="Pursley I."/>
            <person name="Horton D.L."/>
            <person name="Alikhan N.F."/>
            <person name="Baker D."/>
            <person name="Gharbi K."/>
            <person name="Hall N."/>
            <person name="Watson M."/>
            <person name="Adriaenssens E.M."/>
            <person name="Foster-Nyarko E."/>
            <person name="Jarju S."/>
            <person name="Secka A."/>
            <person name="Antonio M."/>
            <person name="Oren A."/>
            <person name="Chaudhuri R.R."/>
            <person name="La Ragione R."/>
            <person name="Hildebrand F."/>
            <person name="Pallen M.J."/>
        </authorList>
    </citation>
    <scope>NUCLEOTIDE SEQUENCE</scope>
    <source>
        <strain evidence="1">ChiBcec15-1070</strain>
    </source>
</reference>